<feature type="region of interest" description="Disordered" evidence="1">
    <location>
        <begin position="156"/>
        <end position="237"/>
    </location>
</feature>
<dbReference type="PANTHER" id="PTHR12774">
    <property type="entry name" value="PEROXISOMAL BIOGENESIS FACTOR 19"/>
    <property type="match status" value="1"/>
</dbReference>
<dbReference type="STRING" id="2070753.A0A3A2ZK18"/>
<sequence length="382" mass="40800">MDTASPVPAGDSKPEDTPSSTTTPPVTNSQESSSSVAGDGSAKTGTAVNQAESGEEKQKQKQKQKQEEDDDDESDFDELDEVLDDFSKPKPEEPSKPSQPAQSNAANPPDLDEEAFMRQLEQDMANMMGQAAKESGTSDNAAFEAAINQGADGFTKQLEESGIPPGDFLKQLLADVMAEEGGEKSKSPTSGSANAQASGSAPAGGDVPESFNDAIQRTINRMKDSGDKATAAAAEDDTDDLVAQLLKAVEAGASGAGDDGDLSKMFMGMMEQLSNKEMLYEPMKELDDKFGPWLEKNKGTDKISAEDMSRFEKQAKIVKDIVTKFEEPGYTDKDSQCRDYVWEKMQEMQAAGNPPDELIANPLMDDLKGPGGAPAMPDCPQQ</sequence>
<dbReference type="Pfam" id="PF04614">
    <property type="entry name" value="Pex19"/>
    <property type="match status" value="1"/>
</dbReference>
<comment type="caution">
    <text evidence="2">The sequence shown here is derived from an EMBL/GenBank/DDBJ whole genome shotgun (WGS) entry which is preliminary data.</text>
</comment>
<feature type="compositionally biased region" description="Low complexity" evidence="1">
    <location>
        <begin position="17"/>
        <end position="29"/>
    </location>
</feature>
<feature type="region of interest" description="Disordered" evidence="1">
    <location>
        <begin position="348"/>
        <end position="382"/>
    </location>
</feature>
<evidence type="ECO:0000256" key="1">
    <source>
        <dbReference type="SAM" id="MobiDB-lite"/>
    </source>
</evidence>
<dbReference type="OrthoDB" id="21292at2759"/>
<feature type="compositionally biased region" description="Polar residues" evidence="1">
    <location>
        <begin position="43"/>
        <end position="52"/>
    </location>
</feature>
<dbReference type="InterPro" id="IPR006708">
    <property type="entry name" value="Pex19"/>
</dbReference>
<feature type="compositionally biased region" description="Basic and acidic residues" evidence="1">
    <location>
        <begin position="85"/>
        <end position="95"/>
    </location>
</feature>
<gene>
    <name evidence="2" type="ORF">PHISCL_10152</name>
</gene>
<name>A0A3A2ZK18_9EURO</name>
<dbReference type="GO" id="GO:0045046">
    <property type="term" value="P:protein import into peroxisome membrane"/>
    <property type="evidence" value="ECO:0007669"/>
    <property type="project" value="TreeGrafter"/>
</dbReference>
<dbReference type="AlphaFoldDB" id="A0A3A2ZK18"/>
<dbReference type="GO" id="GO:0033328">
    <property type="term" value="F:peroxisome membrane targeting sequence binding"/>
    <property type="evidence" value="ECO:0007669"/>
    <property type="project" value="TreeGrafter"/>
</dbReference>
<evidence type="ECO:0000313" key="2">
    <source>
        <dbReference type="EMBL" id="RJE17511.1"/>
    </source>
</evidence>
<dbReference type="EMBL" id="MVGC01000878">
    <property type="protein sequence ID" value="RJE17511.1"/>
    <property type="molecule type" value="Genomic_DNA"/>
</dbReference>
<protein>
    <submittedName>
        <fullName evidence="2">Uncharacterized protein</fullName>
    </submittedName>
</protein>
<proteinExistence type="predicted"/>
<accession>A0A3A2ZK18</accession>
<dbReference type="PANTHER" id="PTHR12774:SF2">
    <property type="entry name" value="PEROXISOMAL BIOGENESIS FACTOR 19"/>
    <property type="match status" value="1"/>
</dbReference>
<evidence type="ECO:0000313" key="3">
    <source>
        <dbReference type="Proteomes" id="UP000266188"/>
    </source>
</evidence>
<feature type="compositionally biased region" description="Low complexity" evidence="1">
    <location>
        <begin position="190"/>
        <end position="205"/>
    </location>
</feature>
<feature type="compositionally biased region" description="Acidic residues" evidence="1">
    <location>
        <begin position="67"/>
        <end position="84"/>
    </location>
</feature>
<reference evidence="3" key="1">
    <citation type="submission" date="2017-02" db="EMBL/GenBank/DDBJ databases">
        <authorList>
            <person name="Tafer H."/>
            <person name="Lopandic K."/>
        </authorList>
    </citation>
    <scope>NUCLEOTIDE SEQUENCE [LARGE SCALE GENOMIC DNA]</scope>
    <source>
        <strain evidence="3">CBS 366.77</strain>
    </source>
</reference>
<organism evidence="2 3">
    <name type="scientific">Aspergillus sclerotialis</name>
    <dbReference type="NCBI Taxonomy" id="2070753"/>
    <lineage>
        <taxon>Eukaryota</taxon>
        <taxon>Fungi</taxon>
        <taxon>Dikarya</taxon>
        <taxon>Ascomycota</taxon>
        <taxon>Pezizomycotina</taxon>
        <taxon>Eurotiomycetes</taxon>
        <taxon>Eurotiomycetidae</taxon>
        <taxon>Eurotiales</taxon>
        <taxon>Aspergillaceae</taxon>
        <taxon>Aspergillus</taxon>
        <taxon>Aspergillus subgen. Polypaecilum</taxon>
    </lineage>
</organism>
<dbReference type="InterPro" id="IPR038322">
    <property type="entry name" value="Pex19_C_sf"/>
</dbReference>
<dbReference type="GO" id="GO:0005778">
    <property type="term" value="C:peroxisomal membrane"/>
    <property type="evidence" value="ECO:0007669"/>
    <property type="project" value="TreeGrafter"/>
</dbReference>
<dbReference type="Proteomes" id="UP000266188">
    <property type="component" value="Unassembled WGS sequence"/>
</dbReference>
<keyword evidence="3" id="KW-1185">Reference proteome</keyword>
<dbReference type="Gene3D" id="1.20.120.900">
    <property type="entry name" value="Pex19, mPTS binding domain"/>
    <property type="match status" value="1"/>
</dbReference>
<feature type="region of interest" description="Disordered" evidence="1">
    <location>
        <begin position="1"/>
        <end position="144"/>
    </location>
</feature>